<dbReference type="EMBL" id="FWFX01000004">
    <property type="protein sequence ID" value="SLN35101.1"/>
    <property type="molecule type" value="Genomic_DNA"/>
</dbReference>
<dbReference type="InterPro" id="IPR001387">
    <property type="entry name" value="Cro/C1-type_HTH"/>
</dbReference>
<dbReference type="PROSITE" id="PS50943">
    <property type="entry name" value="HTH_CROC1"/>
    <property type="match status" value="1"/>
</dbReference>
<sequence>MSVMTIDAVRLKTVRKARKLGRPRLAKMSGLTERQVARFEGAGTASGEASIDTVSRLSEALGVPLGVLIGELDLIDEDLKPDSETRCTNGCCG</sequence>
<dbReference type="InterPro" id="IPR010982">
    <property type="entry name" value="Lambda_DNA-bd_dom_sf"/>
</dbReference>
<dbReference type="GO" id="GO:0003677">
    <property type="term" value="F:DNA binding"/>
    <property type="evidence" value="ECO:0007669"/>
    <property type="project" value="InterPro"/>
</dbReference>
<feature type="domain" description="HTH cro/C1-type" evidence="1">
    <location>
        <begin position="11"/>
        <end position="68"/>
    </location>
</feature>
<dbReference type="Pfam" id="PF01381">
    <property type="entry name" value="HTH_3"/>
    <property type="match status" value="1"/>
</dbReference>
<dbReference type="SMART" id="SM00530">
    <property type="entry name" value="HTH_XRE"/>
    <property type="match status" value="1"/>
</dbReference>
<evidence type="ECO:0000259" key="1">
    <source>
        <dbReference type="PROSITE" id="PS50943"/>
    </source>
</evidence>
<name>A0A1X6Z0P7_9RHOB</name>
<dbReference type="CDD" id="cd00093">
    <property type="entry name" value="HTH_XRE"/>
    <property type="match status" value="1"/>
</dbReference>
<dbReference type="SUPFAM" id="SSF47413">
    <property type="entry name" value="lambda repressor-like DNA-binding domains"/>
    <property type="match status" value="1"/>
</dbReference>
<dbReference type="Gene3D" id="1.10.260.40">
    <property type="entry name" value="lambda repressor-like DNA-binding domains"/>
    <property type="match status" value="1"/>
</dbReference>
<keyword evidence="3" id="KW-1185">Reference proteome</keyword>
<dbReference type="OrthoDB" id="7875710at2"/>
<evidence type="ECO:0000313" key="2">
    <source>
        <dbReference type="EMBL" id="SLN35101.1"/>
    </source>
</evidence>
<gene>
    <name evidence="2" type="ORF">ROA7450_01630</name>
</gene>
<protein>
    <submittedName>
        <fullName evidence="2">Anaerobic benzoate catabolism transcriptional regulator</fullName>
    </submittedName>
</protein>
<proteinExistence type="predicted"/>
<dbReference type="AlphaFoldDB" id="A0A1X6Z0P7"/>
<organism evidence="2 3">
    <name type="scientific">Roseovarius albus</name>
    <dbReference type="NCBI Taxonomy" id="1247867"/>
    <lineage>
        <taxon>Bacteria</taxon>
        <taxon>Pseudomonadati</taxon>
        <taxon>Pseudomonadota</taxon>
        <taxon>Alphaproteobacteria</taxon>
        <taxon>Rhodobacterales</taxon>
        <taxon>Roseobacteraceae</taxon>
        <taxon>Roseovarius</taxon>
    </lineage>
</organism>
<evidence type="ECO:0000313" key="3">
    <source>
        <dbReference type="Proteomes" id="UP000193061"/>
    </source>
</evidence>
<reference evidence="2 3" key="1">
    <citation type="submission" date="2017-03" db="EMBL/GenBank/DDBJ databases">
        <authorList>
            <person name="Afonso C.L."/>
            <person name="Miller P.J."/>
            <person name="Scott M.A."/>
            <person name="Spackman E."/>
            <person name="Goraichik I."/>
            <person name="Dimitrov K.M."/>
            <person name="Suarez D.L."/>
            <person name="Swayne D.E."/>
        </authorList>
    </citation>
    <scope>NUCLEOTIDE SEQUENCE [LARGE SCALE GENOMIC DNA]</scope>
    <source>
        <strain evidence="2 3">CECT 7450</strain>
    </source>
</reference>
<dbReference type="RefSeq" id="WP_085805174.1">
    <property type="nucleotide sequence ID" value="NZ_FWFX01000004.1"/>
</dbReference>
<accession>A0A1X6Z0P7</accession>
<dbReference type="Proteomes" id="UP000193061">
    <property type="component" value="Unassembled WGS sequence"/>
</dbReference>